<comment type="subcellular location">
    <subcellularLocation>
        <location evidence="1">Cell membrane</location>
        <topology evidence="1">Multi-pass membrane protein</topology>
    </subcellularLocation>
</comment>
<dbReference type="Gene3D" id="2.40.30.10">
    <property type="entry name" value="Translation factors"/>
    <property type="match status" value="1"/>
</dbReference>
<evidence type="ECO:0000256" key="14">
    <source>
        <dbReference type="SAM" id="MobiDB-lite"/>
    </source>
</evidence>
<dbReference type="AlphaFoldDB" id="A0A0F7ZQ20"/>
<reference evidence="17 18" key="1">
    <citation type="journal article" date="2014" name="Genome Biol. Evol.">
        <title>Comparative genomics and transcriptomics analyses reveal divergent lifestyle features of nematode endoparasitic fungus Hirsutella minnesotensis.</title>
        <authorList>
            <person name="Lai Y."/>
            <person name="Liu K."/>
            <person name="Zhang X."/>
            <person name="Zhang X."/>
            <person name="Li K."/>
            <person name="Wang N."/>
            <person name="Shu C."/>
            <person name="Wu Y."/>
            <person name="Wang C."/>
            <person name="Bushley K.E."/>
            <person name="Xiang M."/>
            <person name="Liu X."/>
        </authorList>
    </citation>
    <scope>NUCLEOTIDE SEQUENCE [LARGE SCALE GENOMIC DNA]</scope>
    <source>
        <strain evidence="17 18">3608</strain>
    </source>
</reference>
<comment type="similarity">
    <text evidence="2">Belongs to the ferric reductase (FRE) family.</text>
</comment>
<keyword evidence="12" id="KW-0325">Glycoprotein</keyword>
<evidence type="ECO:0000256" key="13">
    <source>
        <dbReference type="ARBA" id="ARBA00048483"/>
    </source>
</evidence>
<dbReference type="SUPFAM" id="SSF63380">
    <property type="entry name" value="Riboflavin synthase domain-like"/>
    <property type="match status" value="1"/>
</dbReference>
<keyword evidence="6 15" id="KW-0812">Transmembrane</keyword>
<dbReference type="GO" id="GO:0006879">
    <property type="term" value="P:intracellular iron ion homeostasis"/>
    <property type="evidence" value="ECO:0007669"/>
    <property type="project" value="TreeGrafter"/>
</dbReference>
<dbReference type="Pfam" id="PF01794">
    <property type="entry name" value="Ferric_reduct"/>
    <property type="match status" value="1"/>
</dbReference>
<sequence length="616" mass="69540">MDMSHMHTAGIGTDLNYAFARDYWYIAAGVVGLFTVVRAVNHYGVIQRRKACSDPSVKHSTCTRPNGRLSQAWATATAVVRELGHPQLFFNLRGFHWATPPNLGRVVLLLIYWAVVIYFMSSDAVHYDAYFWERIGYRNAWVTLAQLPMLFLLAMKCNPIGWLIGSGHERLNWLHRWVARTMFVTATVHGFHFWTQWVLADFVAYELAIMPLVRYGLGAWAVLLWSVVVGFVPIRRMAYEVWLIQHIVSAAVMLWLLYKHIPANAQYLLFMAISFLVFDRLARWFLLLWSNTFWSKGVGYDMSMRTEGDSTTLATIHHVRFRWQPGQFIYLWVPRLGPLEAHPYTIASAREASDSDGSKEIQLLIRAHSGFSKRIHKHTAAHPDKTLKAFIMGPFGNPPSWDAYETLVLISASTGASFNIPILESIGASKRKTCVRRIDMAIIAKTCEEISFYTRRAKDASRLARDKGIDVRLHIATTAECPKRDDGVDLVQASYRDDSDLEKGDAHGMGKESEAEDPCRRRSASSTSVRSNGPLTGSLGGSFGVTFKEYTTRPDIEAIIREPIEQAWGEAAVVVCAGRELVARTRNCVSRLSDERAVHKGTGAQGIYLHVEEYAF</sequence>
<dbReference type="InterPro" id="IPR039261">
    <property type="entry name" value="FNR_nucleotide-bd"/>
</dbReference>
<feature type="region of interest" description="Disordered" evidence="14">
    <location>
        <begin position="498"/>
        <end position="537"/>
    </location>
</feature>
<evidence type="ECO:0000256" key="2">
    <source>
        <dbReference type="ARBA" id="ARBA00006278"/>
    </source>
</evidence>
<dbReference type="SFLD" id="SFLDG01168">
    <property type="entry name" value="Ferric_reductase_subgroup_(FRE"/>
    <property type="match status" value="1"/>
</dbReference>
<evidence type="ECO:0000256" key="10">
    <source>
        <dbReference type="ARBA" id="ARBA00023065"/>
    </source>
</evidence>
<dbReference type="Pfam" id="PF08030">
    <property type="entry name" value="NAD_binding_6"/>
    <property type="match status" value="1"/>
</dbReference>
<keyword evidence="9" id="KW-0560">Oxidoreductase</keyword>
<dbReference type="Gene3D" id="3.40.50.80">
    <property type="entry name" value="Nucleotide-binding domain of ferredoxin-NADP reductase (FNR) module"/>
    <property type="match status" value="1"/>
</dbReference>
<dbReference type="InterPro" id="IPR013121">
    <property type="entry name" value="Fe_red_NAD-bd_6"/>
</dbReference>
<dbReference type="PANTHER" id="PTHR32361">
    <property type="entry name" value="FERRIC/CUPRIC REDUCTASE TRANSMEMBRANE COMPONENT"/>
    <property type="match status" value="1"/>
</dbReference>
<comment type="catalytic activity">
    <reaction evidence="13">
        <text>2 a Fe(II)-siderophore + NADP(+) + H(+) = 2 a Fe(III)-siderophore + NADPH</text>
        <dbReference type="Rhea" id="RHEA:28795"/>
        <dbReference type="Rhea" id="RHEA-COMP:11342"/>
        <dbReference type="Rhea" id="RHEA-COMP:11344"/>
        <dbReference type="ChEBI" id="CHEBI:15378"/>
        <dbReference type="ChEBI" id="CHEBI:29033"/>
        <dbReference type="ChEBI" id="CHEBI:29034"/>
        <dbReference type="ChEBI" id="CHEBI:57783"/>
        <dbReference type="ChEBI" id="CHEBI:58349"/>
        <dbReference type="EC" id="1.16.1.9"/>
    </reaction>
</comment>
<evidence type="ECO:0000256" key="6">
    <source>
        <dbReference type="ARBA" id="ARBA00022692"/>
    </source>
</evidence>
<evidence type="ECO:0000256" key="5">
    <source>
        <dbReference type="ARBA" id="ARBA00022475"/>
    </source>
</evidence>
<evidence type="ECO:0000256" key="4">
    <source>
        <dbReference type="ARBA" id="ARBA00022448"/>
    </source>
</evidence>
<dbReference type="InterPro" id="IPR017938">
    <property type="entry name" value="Riboflavin_synthase-like_b-brl"/>
</dbReference>
<feature type="transmembrane region" description="Helical" evidence="15">
    <location>
        <begin position="103"/>
        <end position="121"/>
    </location>
</feature>
<gene>
    <name evidence="17" type="ORF">HIM_04214</name>
</gene>
<keyword evidence="7" id="KW-0249">Electron transport</keyword>
<dbReference type="Pfam" id="PF08022">
    <property type="entry name" value="FAD_binding_8"/>
    <property type="match status" value="1"/>
</dbReference>
<feature type="transmembrane region" description="Helical" evidence="15">
    <location>
        <begin position="215"/>
        <end position="234"/>
    </location>
</feature>
<dbReference type="PANTHER" id="PTHR32361:SF9">
    <property type="entry name" value="FERRIC REDUCTASE TRANSMEMBRANE COMPONENT 3-RELATED"/>
    <property type="match status" value="1"/>
</dbReference>
<evidence type="ECO:0000256" key="12">
    <source>
        <dbReference type="ARBA" id="ARBA00023180"/>
    </source>
</evidence>
<evidence type="ECO:0000313" key="18">
    <source>
        <dbReference type="Proteomes" id="UP000054481"/>
    </source>
</evidence>
<dbReference type="EC" id="1.16.1.9" evidence="3"/>
<dbReference type="InterPro" id="IPR051410">
    <property type="entry name" value="Ferric/Cupric_Reductase"/>
</dbReference>
<name>A0A0F7ZQ20_9HYPO</name>
<dbReference type="Proteomes" id="UP000054481">
    <property type="component" value="Unassembled WGS sequence"/>
</dbReference>
<evidence type="ECO:0000256" key="11">
    <source>
        <dbReference type="ARBA" id="ARBA00023136"/>
    </source>
</evidence>
<feature type="domain" description="FAD-binding FR-type" evidence="16">
    <location>
        <begin position="281"/>
        <end position="401"/>
    </location>
</feature>
<feature type="compositionally biased region" description="Basic and acidic residues" evidence="14">
    <location>
        <begin position="498"/>
        <end position="520"/>
    </location>
</feature>
<evidence type="ECO:0000256" key="15">
    <source>
        <dbReference type="SAM" id="Phobius"/>
    </source>
</evidence>
<dbReference type="GO" id="GO:0006826">
    <property type="term" value="P:iron ion transport"/>
    <property type="evidence" value="ECO:0007669"/>
    <property type="project" value="TreeGrafter"/>
</dbReference>
<evidence type="ECO:0000256" key="7">
    <source>
        <dbReference type="ARBA" id="ARBA00022982"/>
    </source>
</evidence>
<dbReference type="OrthoDB" id="3944240at2759"/>
<dbReference type="InterPro" id="IPR013112">
    <property type="entry name" value="FAD-bd_8"/>
</dbReference>
<evidence type="ECO:0000256" key="1">
    <source>
        <dbReference type="ARBA" id="ARBA00004651"/>
    </source>
</evidence>
<dbReference type="SFLD" id="SFLDS00052">
    <property type="entry name" value="Ferric_Reductase_Domain"/>
    <property type="match status" value="1"/>
</dbReference>
<organism evidence="17 18">
    <name type="scientific">Hirsutella minnesotensis 3608</name>
    <dbReference type="NCBI Taxonomy" id="1043627"/>
    <lineage>
        <taxon>Eukaryota</taxon>
        <taxon>Fungi</taxon>
        <taxon>Dikarya</taxon>
        <taxon>Ascomycota</taxon>
        <taxon>Pezizomycotina</taxon>
        <taxon>Sordariomycetes</taxon>
        <taxon>Hypocreomycetidae</taxon>
        <taxon>Hypocreales</taxon>
        <taxon>Ophiocordycipitaceae</taxon>
        <taxon>Hirsutella</taxon>
    </lineage>
</organism>
<evidence type="ECO:0000256" key="9">
    <source>
        <dbReference type="ARBA" id="ARBA00023002"/>
    </source>
</evidence>
<evidence type="ECO:0000256" key="8">
    <source>
        <dbReference type="ARBA" id="ARBA00022989"/>
    </source>
</evidence>
<dbReference type="GO" id="GO:0005886">
    <property type="term" value="C:plasma membrane"/>
    <property type="evidence" value="ECO:0007669"/>
    <property type="project" value="UniProtKB-SubCell"/>
</dbReference>
<feature type="transmembrane region" description="Helical" evidence="15">
    <location>
        <begin position="141"/>
        <end position="165"/>
    </location>
</feature>
<proteinExistence type="inferred from homology"/>
<accession>A0A0F7ZQ20</accession>
<dbReference type="GO" id="GO:0015677">
    <property type="term" value="P:copper ion import"/>
    <property type="evidence" value="ECO:0007669"/>
    <property type="project" value="TreeGrafter"/>
</dbReference>
<keyword evidence="18" id="KW-1185">Reference proteome</keyword>
<evidence type="ECO:0000256" key="3">
    <source>
        <dbReference type="ARBA" id="ARBA00012668"/>
    </source>
</evidence>
<dbReference type="InterPro" id="IPR017927">
    <property type="entry name" value="FAD-bd_FR_type"/>
</dbReference>
<evidence type="ECO:0000313" key="17">
    <source>
        <dbReference type="EMBL" id="KJZ76485.1"/>
    </source>
</evidence>
<keyword evidence="10" id="KW-0406">Ion transport</keyword>
<keyword evidence="5" id="KW-1003">Cell membrane</keyword>
<dbReference type="InterPro" id="IPR013130">
    <property type="entry name" value="Fe3_Rdtase_TM_dom"/>
</dbReference>
<keyword evidence="11 15" id="KW-0472">Membrane</keyword>
<keyword evidence="8 15" id="KW-1133">Transmembrane helix</keyword>
<dbReference type="EMBL" id="KQ030511">
    <property type="protein sequence ID" value="KJZ76485.1"/>
    <property type="molecule type" value="Genomic_DNA"/>
</dbReference>
<protein>
    <recommendedName>
        <fullName evidence="3">ferric-chelate reductase (NADPH)</fullName>
        <ecNumber evidence="3">1.16.1.9</ecNumber>
    </recommendedName>
</protein>
<dbReference type="GO" id="GO:0052851">
    <property type="term" value="F:ferric-chelate reductase (NADPH) activity"/>
    <property type="evidence" value="ECO:0007669"/>
    <property type="project" value="UniProtKB-EC"/>
</dbReference>
<feature type="transmembrane region" description="Helical" evidence="15">
    <location>
        <begin position="177"/>
        <end position="195"/>
    </location>
</feature>
<dbReference type="CDD" id="cd06186">
    <property type="entry name" value="NOX_Duox_like_FAD_NADP"/>
    <property type="match status" value="1"/>
</dbReference>
<feature type="transmembrane region" description="Helical" evidence="15">
    <location>
        <begin position="23"/>
        <end position="40"/>
    </location>
</feature>
<evidence type="ECO:0000259" key="16">
    <source>
        <dbReference type="PROSITE" id="PS51384"/>
    </source>
</evidence>
<dbReference type="PROSITE" id="PS51384">
    <property type="entry name" value="FAD_FR"/>
    <property type="match status" value="1"/>
</dbReference>
<keyword evidence="4" id="KW-0813">Transport</keyword>